<feature type="region of interest" description="Disordered" evidence="1">
    <location>
        <begin position="1"/>
        <end position="66"/>
    </location>
</feature>
<proteinExistence type="predicted"/>
<keyword evidence="3" id="KW-1185">Reference proteome</keyword>
<comment type="caution">
    <text evidence="2">The sequence shown here is derived from an EMBL/GenBank/DDBJ whole genome shotgun (WGS) entry which is preliminary data.</text>
</comment>
<reference evidence="2" key="1">
    <citation type="submission" date="2022-10" db="EMBL/GenBank/DDBJ databases">
        <title>Tapping the CABI collections for fungal endophytes: first genome assemblies for Collariella, Neodidymelliopsis, Ascochyta clinopodiicola, Didymella pomorum, Didymosphaeria variabile, Neocosmospora piperis and Neocucurbitaria cava.</title>
        <authorList>
            <person name="Hill R."/>
        </authorList>
    </citation>
    <scope>NUCLEOTIDE SEQUENCE</scope>
    <source>
        <strain evidence="2">IMI 360193</strain>
    </source>
</reference>
<protein>
    <submittedName>
        <fullName evidence="2">Uncharacterized protein</fullName>
    </submittedName>
</protein>
<gene>
    <name evidence="2" type="ORF">N0V87_003754</name>
</gene>
<dbReference type="OrthoDB" id="3767236at2759"/>
<dbReference type="Proteomes" id="UP001140562">
    <property type="component" value="Unassembled WGS sequence"/>
</dbReference>
<evidence type="ECO:0000313" key="2">
    <source>
        <dbReference type="EMBL" id="KAJ4338634.1"/>
    </source>
</evidence>
<name>A0A9W8X1I4_9PLEO</name>
<evidence type="ECO:0000256" key="1">
    <source>
        <dbReference type="SAM" id="MobiDB-lite"/>
    </source>
</evidence>
<organism evidence="2 3">
    <name type="scientific">Didymella glomerata</name>
    <dbReference type="NCBI Taxonomy" id="749621"/>
    <lineage>
        <taxon>Eukaryota</taxon>
        <taxon>Fungi</taxon>
        <taxon>Dikarya</taxon>
        <taxon>Ascomycota</taxon>
        <taxon>Pezizomycotina</taxon>
        <taxon>Dothideomycetes</taxon>
        <taxon>Pleosporomycetidae</taxon>
        <taxon>Pleosporales</taxon>
        <taxon>Pleosporineae</taxon>
        <taxon>Didymellaceae</taxon>
        <taxon>Didymella</taxon>
    </lineage>
</organism>
<feature type="compositionally biased region" description="Basic and acidic residues" evidence="1">
    <location>
        <begin position="8"/>
        <end position="23"/>
    </location>
</feature>
<dbReference type="AlphaFoldDB" id="A0A9W8X1I4"/>
<evidence type="ECO:0000313" key="3">
    <source>
        <dbReference type="Proteomes" id="UP001140562"/>
    </source>
</evidence>
<sequence>MSGLRKVCPKDVPNDHINFKKPEPVVQLPTTGPHAVSADKKPTQAWQSWNDPRNAPRSDTPPSTFKPTSLSVYAQHSRGLWQPTNGNDSSTFIVMMATRSIIDKHDWISKDDVSPLAHCATLADARKELQALAQRYENATPVVENIEFGHHFKIVGKHKTRTIWIKEVGHARSLKMINLDDIDGGMYEDWIGNGCAEDKDEKPLRYPLDVAL</sequence>
<accession>A0A9W8X1I4</accession>
<dbReference type="EMBL" id="JAPEUV010000028">
    <property type="protein sequence ID" value="KAJ4338634.1"/>
    <property type="molecule type" value="Genomic_DNA"/>
</dbReference>